<dbReference type="FunFam" id="3.10.110.10:FF:000060">
    <property type="entry name" value="Ubiquitin conjugating enzyme (UbcB)"/>
    <property type="match status" value="1"/>
</dbReference>
<dbReference type="EMBL" id="KN880484">
    <property type="protein sequence ID" value="KIY69403.1"/>
    <property type="molecule type" value="Genomic_DNA"/>
</dbReference>
<evidence type="ECO:0000256" key="4">
    <source>
        <dbReference type="ARBA" id="ARBA00022786"/>
    </source>
</evidence>
<evidence type="ECO:0000313" key="8">
    <source>
        <dbReference type="EMBL" id="KIY69403.1"/>
    </source>
</evidence>
<sequence>MSGIAGTSKKRIQKEISELSKESLGDITLGPSDHNLYIWHGSLPGPEGSPYEGGVYEIEIQLGTDYPFSAPRAVFKTRIYHMNISEQGGICIDILKNNWSPALSLFKVMLSLSSLLTDPNPKDPLVPNIASQYISNRKLHDQTARQWTSLYAKPKPKPQPASMSKGKSKAKAETTITIDDTPIQILDSDEEDGAGAPKRKRKASAEPTTSSRASKTRSRPATRSNAGGTRRATPTVVDDEVIVIEDD</sequence>
<keyword evidence="9" id="KW-1185">Reference proteome</keyword>
<keyword evidence="2" id="KW-0808">Transferase</keyword>
<evidence type="ECO:0000313" key="9">
    <source>
        <dbReference type="Proteomes" id="UP000054007"/>
    </source>
</evidence>
<dbReference type="Proteomes" id="UP000054007">
    <property type="component" value="Unassembled WGS sequence"/>
</dbReference>
<dbReference type="Pfam" id="PF00179">
    <property type="entry name" value="UQ_con"/>
    <property type="match status" value="1"/>
</dbReference>
<evidence type="ECO:0000256" key="1">
    <source>
        <dbReference type="ARBA" id="ARBA00012486"/>
    </source>
</evidence>
<keyword evidence="5" id="KW-0067">ATP-binding</keyword>
<feature type="region of interest" description="Disordered" evidence="6">
    <location>
        <begin position="150"/>
        <end position="247"/>
    </location>
</feature>
<dbReference type="Gene3D" id="3.10.110.10">
    <property type="entry name" value="Ubiquitin Conjugating Enzyme"/>
    <property type="match status" value="1"/>
</dbReference>
<dbReference type="SUPFAM" id="SSF54495">
    <property type="entry name" value="UBC-like"/>
    <property type="match status" value="1"/>
</dbReference>
<dbReference type="InterPro" id="IPR000608">
    <property type="entry name" value="UBC"/>
</dbReference>
<keyword evidence="3" id="KW-0547">Nucleotide-binding</keyword>
<name>A0A0D7BFU8_9AGAR</name>
<dbReference type="GO" id="GO:0061631">
    <property type="term" value="F:ubiquitin conjugating enzyme activity"/>
    <property type="evidence" value="ECO:0007669"/>
    <property type="project" value="UniProtKB-EC"/>
</dbReference>
<feature type="compositionally biased region" description="Acidic residues" evidence="6">
    <location>
        <begin position="237"/>
        <end position="247"/>
    </location>
</feature>
<dbReference type="OrthoDB" id="7851174at2759"/>
<dbReference type="PROSITE" id="PS50127">
    <property type="entry name" value="UBC_2"/>
    <property type="match status" value="1"/>
</dbReference>
<accession>A0A0D7BFU8</accession>
<evidence type="ECO:0000256" key="2">
    <source>
        <dbReference type="ARBA" id="ARBA00022679"/>
    </source>
</evidence>
<dbReference type="AlphaFoldDB" id="A0A0D7BFU8"/>
<proteinExistence type="predicted"/>
<evidence type="ECO:0000256" key="3">
    <source>
        <dbReference type="ARBA" id="ARBA00022741"/>
    </source>
</evidence>
<dbReference type="STRING" id="1314674.A0A0D7BFU8"/>
<keyword evidence="4" id="KW-0833">Ubl conjugation pathway</keyword>
<feature type="compositionally biased region" description="Low complexity" evidence="6">
    <location>
        <begin position="174"/>
        <end position="186"/>
    </location>
</feature>
<feature type="domain" description="UBC core" evidence="7">
    <location>
        <begin position="7"/>
        <end position="153"/>
    </location>
</feature>
<evidence type="ECO:0000256" key="5">
    <source>
        <dbReference type="ARBA" id="ARBA00022840"/>
    </source>
</evidence>
<dbReference type="GO" id="GO:0005524">
    <property type="term" value="F:ATP binding"/>
    <property type="evidence" value="ECO:0007669"/>
    <property type="project" value="UniProtKB-KW"/>
</dbReference>
<evidence type="ECO:0000259" key="7">
    <source>
        <dbReference type="PROSITE" id="PS50127"/>
    </source>
</evidence>
<organism evidence="8 9">
    <name type="scientific">Cylindrobasidium torrendii FP15055 ss-10</name>
    <dbReference type="NCBI Taxonomy" id="1314674"/>
    <lineage>
        <taxon>Eukaryota</taxon>
        <taxon>Fungi</taxon>
        <taxon>Dikarya</taxon>
        <taxon>Basidiomycota</taxon>
        <taxon>Agaricomycotina</taxon>
        <taxon>Agaricomycetes</taxon>
        <taxon>Agaricomycetidae</taxon>
        <taxon>Agaricales</taxon>
        <taxon>Marasmiineae</taxon>
        <taxon>Physalacriaceae</taxon>
        <taxon>Cylindrobasidium</taxon>
    </lineage>
</organism>
<protein>
    <recommendedName>
        <fullName evidence="1">E2 ubiquitin-conjugating enzyme</fullName>
        <ecNumber evidence="1">2.3.2.23</ecNumber>
    </recommendedName>
</protein>
<reference evidence="8 9" key="1">
    <citation type="journal article" date="2015" name="Fungal Genet. Biol.">
        <title>Evolution of novel wood decay mechanisms in Agaricales revealed by the genome sequences of Fistulina hepatica and Cylindrobasidium torrendii.</title>
        <authorList>
            <person name="Floudas D."/>
            <person name="Held B.W."/>
            <person name="Riley R."/>
            <person name="Nagy L.G."/>
            <person name="Koehler G."/>
            <person name="Ransdell A.S."/>
            <person name="Younus H."/>
            <person name="Chow J."/>
            <person name="Chiniquy J."/>
            <person name="Lipzen A."/>
            <person name="Tritt A."/>
            <person name="Sun H."/>
            <person name="Haridas S."/>
            <person name="LaButti K."/>
            <person name="Ohm R.A."/>
            <person name="Kues U."/>
            <person name="Blanchette R.A."/>
            <person name="Grigoriev I.V."/>
            <person name="Minto R.E."/>
            <person name="Hibbett D.S."/>
        </authorList>
    </citation>
    <scope>NUCLEOTIDE SEQUENCE [LARGE SCALE GENOMIC DNA]</scope>
    <source>
        <strain evidence="8 9">FP15055 ss-10</strain>
    </source>
</reference>
<evidence type="ECO:0000256" key="6">
    <source>
        <dbReference type="SAM" id="MobiDB-lite"/>
    </source>
</evidence>
<dbReference type="SMART" id="SM00212">
    <property type="entry name" value="UBCc"/>
    <property type="match status" value="1"/>
</dbReference>
<gene>
    <name evidence="8" type="ORF">CYLTODRAFT_393710</name>
</gene>
<dbReference type="PANTHER" id="PTHR24068">
    <property type="entry name" value="UBIQUITIN-CONJUGATING ENZYME E2"/>
    <property type="match status" value="1"/>
</dbReference>
<dbReference type="InterPro" id="IPR016135">
    <property type="entry name" value="UBQ-conjugating_enzyme/RWD"/>
</dbReference>
<dbReference type="EC" id="2.3.2.23" evidence="1"/>